<dbReference type="GO" id="GO:0016747">
    <property type="term" value="F:acyltransferase activity, transferring groups other than amino-acyl groups"/>
    <property type="evidence" value="ECO:0007669"/>
    <property type="project" value="InterPro"/>
</dbReference>
<dbReference type="InterPro" id="IPR050276">
    <property type="entry name" value="MshD_Acetyltransferase"/>
</dbReference>
<dbReference type="STRING" id="589385.SAMN05421504_107220"/>
<proteinExistence type="predicted"/>
<dbReference type="CDD" id="cd04301">
    <property type="entry name" value="NAT_SF"/>
    <property type="match status" value="1"/>
</dbReference>
<dbReference type="PROSITE" id="PS51186">
    <property type="entry name" value="GNAT"/>
    <property type="match status" value="1"/>
</dbReference>
<organism evidence="2 3">
    <name type="scientific">Amycolatopsis xylanica</name>
    <dbReference type="NCBI Taxonomy" id="589385"/>
    <lineage>
        <taxon>Bacteria</taxon>
        <taxon>Bacillati</taxon>
        <taxon>Actinomycetota</taxon>
        <taxon>Actinomycetes</taxon>
        <taxon>Pseudonocardiales</taxon>
        <taxon>Pseudonocardiaceae</taxon>
        <taxon>Amycolatopsis</taxon>
    </lineage>
</organism>
<dbReference type="Proteomes" id="UP000199515">
    <property type="component" value="Unassembled WGS sequence"/>
</dbReference>
<accession>A0A1H3NBX0</accession>
<dbReference type="InterPro" id="IPR016181">
    <property type="entry name" value="Acyl_CoA_acyltransferase"/>
</dbReference>
<reference evidence="2 3" key="1">
    <citation type="submission" date="2016-10" db="EMBL/GenBank/DDBJ databases">
        <authorList>
            <person name="de Groot N.N."/>
        </authorList>
    </citation>
    <scope>NUCLEOTIDE SEQUENCE [LARGE SCALE GENOMIC DNA]</scope>
    <source>
        <strain evidence="2 3">CPCC 202699</strain>
    </source>
</reference>
<dbReference type="SUPFAM" id="SSF55729">
    <property type="entry name" value="Acyl-CoA N-acyltransferases (Nat)"/>
    <property type="match status" value="1"/>
</dbReference>
<dbReference type="Gene3D" id="3.40.630.30">
    <property type="match status" value="1"/>
</dbReference>
<dbReference type="OrthoDB" id="9814648at2"/>
<feature type="domain" description="N-acetyltransferase" evidence="1">
    <location>
        <begin position="16"/>
        <end position="182"/>
    </location>
</feature>
<evidence type="ECO:0000259" key="1">
    <source>
        <dbReference type="PROSITE" id="PS51186"/>
    </source>
</evidence>
<gene>
    <name evidence="2" type="ORF">SAMN05421504_107220</name>
</gene>
<keyword evidence="2" id="KW-0808">Transferase</keyword>
<dbReference type="Pfam" id="PF00583">
    <property type="entry name" value="Acetyltransf_1"/>
    <property type="match status" value="1"/>
</dbReference>
<dbReference type="InterPro" id="IPR000182">
    <property type="entry name" value="GNAT_dom"/>
</dbReference>
<dbReference type="PANTHER" id="PTHR43617">
    <property type="entry name" value="L-AMINO ACID N-ACETYLTRANSFERASE"/>
    <property type="match status" value="1"/>
</dbReference>
<dbReference type="EMBL" id="FNON01000007">
    <property type="protein sequence ID" value="SDY86254.1"/>
    <property type="molecule type" value="Genomic_DNA"/>
</dbReference>
<protein>
    <submittedName>
        <fullName evidence="2">Protein N-acetyltransferase, RimJ/RimL family</fullName>
    </submittedName>
</protein>
<evidence type="ECO:0000313" key="2">
    <source>
        <dbReference type="EMBL" id="SDY86254.1"/>
    </source>
</evidence>
<name>A0A1H3NBX0_9PSEU</name>
<dbReference type="AlphaFoldDB" id="A0A1H3NBX0"/>
<keyword evidence="3" id="KW-1185">Reference proteome</keyword>
<sequence>MSLSAANLLSMGPPSLTIRPAQPRDAATLLKLQLALDEESEFMLLDRGERADDPAEVRARLQAIADGVDYSFVLLAEYEGGLVGYIDVAVLPYARSRRTGYVVMGVASDAQGKGIGKALLAEATQYGAGLGLRRLELTVMTYNHSAIGLYLASGFQVEGLRAASIDHGGIAVDEYYMGLLLSPESWEN</sequence>
<evidence type="ECO:0000313" key="3">
    <source>
        <dbReference type="Proteomes" id="UP000199515"/>
    </source>
</evidence>